<protein>
    <submittedName>
        <fullName evidence="1">Uncharacterized protein</fullName>
    </submittedName>
</protein>
<organism evidence="1">
    <name type="scientific">Anguilla anguilla</name>
    <name type="common">European freshwater eel</name>
    <name type="synonym">Muraena anguilla</name>
    <dbReference type="NCBI Taxonomy" id="7936"/>
    <lineage>
        <taxon>Eukaryota</taxon>
        <taxon>Metazoa</taxon>
        <taxon>Chordata</taxon>
        <taxon>Craniata</taxon>
        <taxon>Vertebrata</taxon>
        <taxon>Euteleostomi</taxon>
        <taxon>Actinopterygii</taxon>
        <taxon>Neopterygii</taxon>
        <taxon>Teleostei</taxon>
        <taxon>Anguilliformes</taxon>
        <taxon>Anguillidae</taxon>
        <taxon>Anguilla</taxon>
    </lineage>
</organism>
<proteinExistence type="predicted"/>
<evidence type="ECO:0000313" key="1">
    <source>
        <dbReference type="EMBL" id="JAH10681.1"/>
    </source>
</evidence>
<reference evidence="1" key="2">
    <citation type="journal article" date="2015" name="Fish Shellfish Immunol.">
        <title>Early steps in the European eel (Anguilla anguilla)-Vibrio vulnificus interaction in the gills: Role of the RtxA13 toxin.</title>
        <authorList>
            <person name="Callol A."/>
            <person name="Pajuelo D."/>
            <person name="Ebbesson L."/>
            <person name="Teles M."/>
            <person name="MacKenzie S."/>
            <person name="Amaro C."/>
        </authorList>
    </citation>
    <scope>NUCLEOTIDE SEQUENCE</scope>
</reference>
<name>A0A0E9Q1A6_ANGAN</name>
<accession>A0A0E9Q1A6</accession>
<sequence length="22" mass="2494">MDRTASSAIDYTARSNNKCLYL</sequence>
<dbReference type="AlphaFoldDB" id="A0A0E9Q1A6"/>
<dbReference type="EMBL" id="GBXM01097896">
    <property type="protein sequence ID" value="JAH10681.1"/>
    <property type="molecule type" value="Transcribed_RNA"/>
</dbReference>
<reference evidence="1" key="1">
    <citation type="submission" date="2014-11" db="EMBL/GenBank/DDBJ databases">
        <authorList>
            <person name="Amaro Gonzalez C."/>
        </authorList>
    </citation>
    <scope>NUCLEOTIDE SEQUENCE</scope>
</reference>